<sequence length="191" mass="21217">MESEIKPPTGKPASELPDQIEAKSTLDDERTLTACKELTQLSELGVVDFSLAGHCTPLLQSRRHLYVTPWITAAPSGDLESRINCTSEEKETVPSIFTTRTIKSVRDCTTNISKGKTLTTSSAGTSSYTPHRGPLGKFIDTTKLSDRQYEIALFEGLIKTSLRSPVPRMLSCYCYEEEHDIPHIKKNLNID</sequence>
<evidence type="ECO:0000313" key="2">
    <source>
        <dbReference type="EMBL" id="KAJ1357362.1"/>
    </source>
</evidence>
<dbReference type="EMBL" id="JAHQIW010003114">
    <property type="protein sequence ID" value="KAJ1357362.1"/>
    <property type="molecule type" value="Genomic_DNA"/>
</dbReference>
<keyword evidence="3" id="KW-1185">Reference proteome</keyword>
<gene>
    <name evidence="2" type="ORF">KIN20_015496</name>
</gene>
<reference evidence="2" key="1">
    <citation type="submission" date="2021-06" db="EMBL/GenBank/DDBJ databases">
        <title>Parelaphostrongylus tenuis whole genome reference sequence.</title>
        <authorList>
            <person name="Garwood T.J."/>
            <person name="Larsen P.A."/>
            <person name="Fountain-Jones N.M."/>
            <person name="Garbe J.R."/>
            <person name="Macchietto M.G."/>
            <person name="Kania S.A."/>
            <person name="Gerhold R.W."/>
            <person name="Richards J.E."/>
            <person name="Wolf T.M."/>
        </authorList>
    </citation>
    <scope>NUCLEOTIDE SEQUENCE</scope>
    <source>
        <strain evidence="2">MNPRO001-30</strain>
        <tissue evidence="2">Meninges</tissue>
    </source>
</reference>
<dbReference type="AlphaFoldDB" id="A0AAD5MF01"/>
<proteinExistence type="predicted"/>
<evidence type="ECO:0000256" key="1">
    <source>
        <dbReference type="SAM" id="MobiDB-lite"/>
    </source>
</evidence>
<protein>
    <submittedName>
        <fullName evidence="2">Uncharacterized protein</fullName>
    </submittedName>
</protein>
<comment type="caution">
    <text evidence="2">The sequence shown here is derived from an EMBL/GenBank/DDBJ whole genome shotgun (WGS) entry which is preliminary data.</text>
</comment>
<name>A0AAD5MF01_PARTN</name>
<organism evidence="2 3">
    <name type="scientific">Parelaphostrongylus tenuis</name>
    <name type="common">Meningeal worm</name>
    <dbReference type="NCBI Taxonomy" id="148309"/>
    <lineage>
        <taxon>Eukaryota</taxon>
        <taxon>Metazoa</taxon>
        <taxon>Ecdysozoa</taxon>
        <taxon>Nematoda</taxon>
        <taxon>Chromadorea</taxon>
        <taxon>Rhabditida</taxon>
        <taxon>Rhabditina</taxon>
        <taxon>Rhabditomorpha</taxon>
        <taxon>Strongyloidea</taxon>
        <taxon>Metastrongylidae</taxon>
        <taxon>Parelaphostrongylus</taxon>
    </lineage>
</organism>
<feature type="region of interest" description="Disordered" evidence="1">
    <location>
        <begin position="1"/>
        <end position="20"/>
    </location>
</feature>
<accession>A0AAD5MF01</accession>
<evidence type="ECO:0000313" key="3">
    <source>
        <dbReference type="Proteomes" id="UP001196413"/>
    </source>
</evidence>
<dbReference type="Proteomes" id="UP001196413">
    <property type="component" value="Unassembled WGS sequence"/>
</dbReference>